<sequence length="100" mass="11579">MFSASGLMSLWAISDNYAVPVPHLEHWGSMFIGTVHIYFPSARILRESIARVTFSRITLIAPVNRHCKSVFNVDRCEMCCERYAKLWVRRSVYKIDGPDR</sequence>
<keyword evidence="2" id="KW-1185">Reference proteome</keyword>
<dbReference type="Proteomes" id="UP000799437">
    <property type="component" value="Unassembled WGS sequence"/>
</dbReference>
<protein>
    <submittedName>
        <fullName evidence="1">Uncharacterized protein</fullName>
    </submittedName>
</protein>
<proteinExistence type="predicted"/>
<evidence type="ECO:0000313" key="1">
    <source>
        <dbReference type="EMBL" id="KAF2754855.1"/>
    </source>
</evidence>
<reference evidence="1" key="1">
    <citation type="journal article" date="2020" name="Stud. Mycol.">
        <title>101 Dothideomycetes genomes: a test case for predicting lifestyles and emergence of pathogens.</title>
        <authorList>
            <person name="Haridas S."/>
            <person name="Albert R."/>
            <person name="Binder M."/>
            <person name="Bloem J."/>
            <person name="Labutti K."/>
            <person name="Salamov A."/>
            <person name="Andreopoulos B."/>
            <person name="Baker S."/>
            <person name="Barry K."/>
            <person name="Bills G."/>
            <person name="Bluhm B."/>
            <person name="Cannon C."/>
            <person name="Castanera R."/>
            <person name="Culley D."/>
            <person name="Daum C."/>
            <person name="Ezra D."/>
            <person name="Gonzalez J."/>
            <person name="Henrissat B."/>
            <person name="Kuo A."/>
            <person name="Liang C."/>
            <person name="Lipzen A."/>
            <person name="Lutzoni F."/>
            <person name="Magnuson J."/>
            <person name="Mondo S."/>
            <person name="Nolan M."/>
            <person name="Ohm R."/>
            <person name="Pangilinan J."/>
            <person name="Park H.-J."/>
            <person name="Ramirez L."/>
            <person name="Alfaro M."/>
            <person name="Sun H."/>
            <person name="Tritt A."/>
            <person name="Yoshinaga Y."/>
            <person name="Zwiers L.-H."/>
            <person name="Turgeon B."/>
            <person name="Goodwin S."/>
            <person name="Spatafora J."/>
            <person name="Crous P."/>
            <person name="Grigoriev I."/>
        </authorList>
    </citation>
    <scope>NUCLEOTIDE SEQUENCE</scope>
    <source>
        <strain evidence="1">CBS 121739</strain>
    </source>
</reference>
<dbReference type="GeneID" id="54480240"/>
<dbReference type="AlphaFoldDB" id="A0A6A6VXF5"/>
<dbReference type="RefSeq" id="XP_033597306.1">
    <property type="nucleotide sequence ID" value="XM_033739186.1"/>
</dbReference>
<dbReference type="EMBL" id="ML996579">
    <property type="protein sequence ID" value="KAF2754855.1"/>
    <property type="molecule type" value="Genomic_DNA"/>
</dbReference>
<name>A0A6A6VXF5_9PEZI</name>
<organism evidence="1 2">
    <name type="scientific">Pseudovirgaria hyperparasitica</name>
    <dbReference type="NCBI Taxonomy" id="470096"/>
    <lineage>
        <taxon>Eukaryota</taxon>
        <taxon>Fungi</taxon>
        <taxon>Dikarya</taxon>
        <taxon>Ascomycota</taxon>
        <taxon>Pezizomycotina</taxon>
        <taxon>Dothideomycetes</taxon>
        <taxon>Dothideomycetes incertae sedis</taxon>
        <taxon>Acrospermales</taxon>
        <taxon>Acrospermaceae</taxon>
        <taxon>Pseudovirgaria</taxon>
    </lineage>
</organism>
<accession>A0A6A6VXF5</accession>
<evidence type="ECO:0000313" key="2">
    <source>
        <dbReference type="Proteomes" id="UP000799437"/>
    </source>
</evidence>
<gene>
    <name evidence="1" type="ORF">EJ05DRAFT_135974</name>
</gene>